<name>A0ABQ9V970_SAGOE</name>
<evidence type="ECO:0000256" key="1">
    <source>
        <dbReference type="ARBA" id="ARBA00004479"/>
    </source>
</evidence>
<comment type="caution">
    <text evidence="8">The sequence shown here is derived from an EMBL/GenBank/DDBJ whole genome shotgun (WGS) entry which is preliminary data.</text>
</comment>
<feature type="region of interest" description="Disordered" evidence="6">
    <location>
        <begin position="24"/>
        <end position="64"/>
    </location>
</feature>
<protein>
    <submittedName>
        <fullName evidence="8">Adherens junction-associated protein 1</fullName>
    </submittedName>
</protein>
<keyword evidence="5" id="KW-0472">Membrane</keyword>
<dbReference type="Pfam" id="PF15298">
    <property type="entry name" value="AJAP1_PANP_C"/>
    <property type="match status" value="1"/>
</dbReference>
<reference evidence="8 9" key="1">
    <citation type="submission" date="2023-05" db="EMBL/GenBank/DDBJ databases">
        <title>B98-5 Cell Line De Novo Hybrid Assembly: An Optical Mapping Approach.</title>
        <authorList>
            <person name="Kananen K."/>
            <person name="Auerbach J.A."/>
            <person name="Kautto E."/>
            <person name="Blachly J.S."/>
        </authorList>
    </citation>
    <scope>NUCLEOTIDE SEQUENCE [LARGE SCALE GENOMIC DNA]</scope>
    <source>
        <strain evidence="8">B95-8</strain>
        <tissue evidence="8">Cell line</tissue>
    </source>
</reference>
<organism evidence="8 9">
    <name type="scientific">Saguinus oedipus</name>
    <name type="common">Cotton-top tamarin</name>
    <name type="synonym">Oedipomidas oedipus</name>
    <dbReference type="NCBI Taxonomy" id="9490"/>
    <lineage>
        <taxon>Eukaryota</taxon>
        <taxon>Metazoa</taxon>
        <taxon>Chordata</taxon>
        <taxon>Craniata</taxon>
        <taxon>Vertebrata</taxon>
        <taxon>Euteleostomi</taxon>
        <taxon>Mammalia</taxon>
        <taxon>Eutheria</taxon>
        <taxon>Euarchontoglires</taxon>
        <taxon>Primates</taxon>
        <taxon>Haplorrhini</taxon>
        <taxon>Platyrrhini</taxon>
        <taxon>Cebidae</taxon>
        <taxon>Callitrichinae</taxon>
        <taxon>Saguinus</taxon>
    </lineage>
</organism>
<evidence type="ECO:0000313" key="8">
    <source>
        <dbReference type="EMBL" id="KAK2105777.1"/>
    </source>
</evidence>
<evidence type="ECO:0000259" key="7">
    <source>
        <dbReference type="Pfam" id="PF15298"/>
    </source>
</evidence>
<proteinExistence type="predicted"/>
<comment type="subcellular location">
    <subcellularLocation>
        <location evidence="1">Membrane</location>
        <topology evidence="1">Single-pass type I membrane protein</topology>
    </subcellularLocation>
</comment>
<evidence type="ECO:0000313" key="9">
    <source>
        <dbReference type="Proteomes" id="UP001266305"/>
    </source>
</evidence>
<keyword evidence="9" id="KW-1185">Reference proteome</keyword>
<feature type="compositionally biased region" description="Polar residues" evidence="6">
    <location>
        <begin position="24"/>
        <end position="46"/>
    </location>
</feature>
<evidence type="ECO:0000256" key="5">
    <source>
        <dbReference type="ARBA" id="ARBA00023136"/>
    </source>
</evidence>
<dbReference type="InterPro" id="IPR039239">
    <property type="entry name" value="AJAP1"/>
</dbReference>
<evidence type="ECO:0000256" key="3">
    <source>
        <dbReference type="ARBA" id="ARBA00022729"/>
    </source>
</evidence>
<dbReference type="PANTHER" id="PTHR32422:SF0">
    <property type="entry name" value="ADHERENS JUNCTION-ASSOCIATED PROTEIN 1"/>
    <property type="match status" value="1"/>
</dbReference>
<keyword evidence="3" id="KW-0732">Signal</keyword>
<keyword evidence="4" id="KW-1133">Transmembrane helix</keyword>
<dbReference type="InterPro" id="IPR029198">
    <property type="entry name" value="AJAP1_PANP_C"/>
</dbReference>
<evidence type="ECO:0000256" key="4">
    <source>
        <dbReference type="ARBA" id="ARBA00022989"/>
    </source>
</evidence>
<evidence type="ECO:0000256" key="2">
    <source>
        <dbReference type="ARBA" id="ARBA00022692"/>
    </source>
</evidence>
<sequence>MMHSSGLLAKGPQWKLWSCVAGSSTSARFPTPTSFSSSCAQSGNTRRNSHQRKTNQQEESCQNLTDFTSARVPSSLDIFTAYNETLQCSHECVRASVPVYTDETLHSTTGEYKSTFNGNR</sequence>
<gene>
    <name evidence="8" type="primary">AJAP1</name>
    <name evidence="8" type="ORF">P7K49_015291</name>
</gene>
<accession>A0ABQ9V970</accession>
<evidence type="ECO:0000256" key="6">
    <source>
        <dbReference type="SAM" id="MobiDB-lite"/>
    </source>
</evidence>
<keyword evidence="2" id="KW-0812">Transmembrane</keyword>
<feature type="domain" description="AJAP1/PANP C-terminal" evidence="7">
    <location>
        <begin position="37"/>
        <end position="120"/>
    </location>
</feature>
<dbReference type="Proteomes" id="UP001266305">
    <property type="component" value="Unassembled WGS sequence"/>
</dbReference>
<dbReference type="PANTHER" id="PTHR32422">
    <property type="entry name" value="ADHERENS JUNCTION-ASSOCIATED PROTEIN 1"/>
    <property type="match status" value="1"/>
</dbReference>
<dbReference type="EMBL" id="JASSZA010000007">
    <property type="protein sequence ID" value="KAK2105777.1"/>
    <property type="molecule type" value="Genomic_DNA"/>
</dbReference>